<accession>A0A380G5B4</accession>
<feature type="transmembrane region" description="Helical" evidence="1">
    <location>
        <begin position="7"/>
        <end position="28"/>
    </location>
</feature>
<evidence type="ECO:0000313" key="3">
    <source>
        <dbReference type="Proteomes" id="UP000255549"/>
    </source>
</evidence>
<keyword evidence="3" id="KW-1185">Reference proteome</keyword>
<reference evidence="2 3" key="1">
    <citation type="submission" date="2018-06" db="EMBL/GenBank/DDBJ databases">
        <authorList>
            <consortium name="Pathogen Informatics"/>
            <person name="Doyle S."/>
        </authorList>
    </citation>
    <scope>NUCLEOTIDE SEQUENCE [LARGE SCALE GENOMIC DNA]</scope>
    <source>
        <strain evidence="3">NCTC 11048</strain>
    </source>
</reference>
<sequence>MKKTQLDLIDLIAIIILIGIPLLCLYVFKIQTTTTFIIFGALLVLSILFDKKRRKDAPLLFHL</sequence>
<keyword evidence="1" id="KW-1133">Transmembrane helix</keyword>
<evidence type="ECO:0000256" key="1">
    <source>
        <dbReference type="SAM" id="Phobius"/>
    </source>
</evidence>
<keyword evidence="1" id="KW-0812">Transmembrane</keyword>
<proteinExistence type="predicted"/>
<gene>
    <name evidence="2" type="ORF">NCTC11048_00442</name>
</gene>
<name>A0A380G5B4_STAIN</name>
<dbReference type="EMBL" id="UHDP01000003">
    <property type="protein sequence ID" value="SUM45458.1"/>
    <property type="molecule type" value="Genomic_DNA"/>
</dbReference>
<organism evidence="2 3">
    <name type="scientific">Staphylococcus intermedius NCTC 11048</name>
    <dbReference type="NCBI Taxonomy" id="1141106"/>
    <lineage>
        <taxon>Bacteria</taxon>
        <taxon>Bacillati</taxon>
        <taxon>Bacillota</taxon>
        <taxon>Bacilli</taxon>
        <taxon>Bacillales</taxon>
        <taxon>Staphylococcaceae</taxon>
        <taxon>Staphylococcus</taxon>
        <taxon>Staphylococcus intermedius group</taxon>
    </lineage>
</organism>
<feature type="transmembrane region" description="Helical" evidence="1">
    <location>
        <begin position="34"/>
        <end position="50"/>
    </location>
</feature>
<protein>
    <submittedName>
        <fullName evidence="2">Uncharacterized protein</fullName>
    </submittedName>
</protein>
<dbReference type="Proteomes" id="UP000255549">
    <property type="component" value="Unassembled WGS sequence"/>
</dbReference>
<evidence type="ECO:0000313" key="2">
    <source>
        <dbReference type="EMBL" id="SUM45458.1"/>
    </source>
</evidence>
<keyword evidence="1" id="KW-0472">Membrane</keyword>
<dbReference type="AlphaFoldDB" id="A0A380G5B4"/>